<dbReference type="KEGG" id="nae:BHE16_09845"/>
<keyword evidence="1" id="KW-0812">Transmembrane</keyword>
<dbReference type="Proteomes" id="UP000183530">
    <property type="component" value="Chromosome"/>
</dbReference>
<keyword evidence="3" id="KW-1185">Reference proteome</keyword>
<dbReference type="AlphaFoldDB" id="A0A1L2ZQF8"/>
<keyword evidence="1" id="KW-0472">Membrane</keyword>
<sequence length="98" mass="11017">MESLRRFWAEHRTLLSAVAAALSFGIGVLYLFVVPEYRPTTGPVLQFLLRYAHSACWFLLAITFALIQVNGTAKIRKITAYTALALYAGFMVSFLLTR</sequence>
<proteinExistence type="predicted"/>
<evidence type="ECO:0000313" key="2">
    <source>
        <dbReference type="EMBL" id="APF41242.1"/>
    </source>
</evidence>
<protein>
    <submittedName>
        <fullName evidence="2">Uncharacterized protein</fullName>
    </submittedName>
</protein>
<gene>
    <name evidence="2" type="ORF">BHE16_09845</name>
</gene>
<evidence type="ECO:0000256" key="1">
    <source>
        <dbReference type="SAM" id="Phobius"/>
    </source>
</evidence>
<dbReference type="RefSeq" id="WP_071894709.1">
    <property type="nucleotide sequence ID" value="NZ_CP018135.1"/>
</dbReference>
<accession>A0A1L2ZQF8</accession>
<dbReference type="STRING" id="556325.BHE16_09845"/>
<reference evidence="2 3" key="1">
    <citation type="submission" date="2016-11" db="EMBL/GenBank/DDBJ databases">
        <title>Genome sequencing of Zhihengliuella aestuarii B18 antagonistic to Plasmodiophora brassicae.</title>
        <authorList>
            <person name="Luo Y."/>
        </authorList>
    </citation>
    <scope>NUCLEOTIDE SEQUENCE [LARGE SCALE GENOMIC DNA]</scope>
    <source>
        <strain evidence="2 3">B18</strain>
    </source>
</reference>
<organism evidence="2 3">
    <name type="scientific">Neomicrococcus aestuarii</name>
    <dbReference type="NCBI Taxonomy" id="556325"/>
    <lineage>
        <taxon>Bacteria</taxon>
        <taxon>Bacillati</taxon>
        <taxon>Actinomycetota</taxon>
        <taxon>Actinomycetes</taxon>
        <taxon>Micrococcales</taxon>
        <taxon>Micrococcaceae</taxon>
        <taxon>Neomicrococcus</taxon>
    </lineage>
</organism>
<feature type="transmembrane region" description="Helical" evidence="1">
    <location>
        <begin position="45"/>
        <end position="66"/>
    </location>
</feature>
<name>A0A1L2ZQF8_9MICC</name>
<feature type="transmembrane region" description="Helical" evidence="1">
    <location>
        <begin position="78"/>
        <end position="96"/>
    </location>
</feature>
<evidence type="ECO:0000313" key="3">
    <source>
        <dbReference type="Proteomes" id="UP000183530"/>
    </source>
</evidence>
<feature type="transmembrane region" description="Helical" evidence="1">
    <location>
        <begin position="12"/>
        <end position="33"/>
    </location>
</feature>
<dbReference type="EMBL" id="CP018135">
    <property type="protein sequence ID" value="APF41242.1"/>
    <property type="molecule type" value="Genomic_DNA"/>
</dbReference>
<keyword evidence="1" id="KW-1133">Transmembrane helix</keyword>